<gene>
    <name evidence="1" type="ORF">IFM89_038236</name>
</gene>
<dbReference type="EMBL" id="JADFTS010000005">
    <property type="protein sequence ID" value="KAF9607696.1"/>
    <property type="molecule type" value="Genomic_DNA"/>
</dbReference>
<name>A0A835HXU9_9MAGN</name>
<evidence type="ECO:0000313" key="2">
    <source>
        <dbReference type="Proteomes" id="UP000631114"/>
    </source>
</evidence>
<evidence type="ECO:0000313" key="1">
    <source>
        <dbReference type="EMBL" id="KAF9607696.1"/>
    </source>
</evidence>
<accession>A0A835HXU9</accession>
<organism evidence="1 2">
    <name type="scientific">Coptis chinensis</name>
    <dbReference type="NCBI Taxonomy" id="261450"/>
    <lineage>
        <taxon>Eukaryota</taxon>
        <taxon>Viridiplantae</taxon>
        <taxon>Streptophyta</taxon>
        <taxon>Embryophyta</taxon>
        <taxon>Tracheophyta</taxon>
        <taxon>Spermatophyta</taxon>
        <taxon>Magnoliopsida</taxon>
        <taxon>Ranunculales</taxon>
        <taxon>Ranunculaceae</taxon>
        <taxon>Coptidoideae</taxon>
        <taxon>Coptis</taxon>
    </lineage>
</organism>
<comment type="caution">
    <text evidence="1">The sequence shown here is derived from an EMBL/GenBank/DDBJ whole genome shotgun (WGS) entry which is preliminary data.</text>
</comment>
<reference evidence="1 2" key="1">
    <citation type="submission" date="2020-10" db="EMBL/GenBank/DDBJ databases">
        <title>The Coptis chinensis genome and diversification of protoberbering-type alkaloids.</title>
        <authorList>
            <person name="Wang B."/>
            <person name="Shu S."/>
            <person name="Song C."/>
            <person name="Liu Y."/>
        </authorList>
    </citation>
    <scope>NUCLEOTIDE SEQUENCE [LARGE SCALE GENOMIC DNA]</scope>
    <source>
        <strain evidence="1">HL-2020</strain>
        <tissue evidence="1">Leaf</tissue>
    </source>
</reference>
<proteinExistence type="predicted"/>
<sequence>MWLEKQDLISLMEEWWNQLLASGKRGFVLRKKLRYLK</sequence>
<dbReference type="AlphaFoldDB" id="A0A835HXU9"/>
<dbReference type="Proteomes" id="UP000631114">
    <property type="component" value="Unassembled WGS sequence"/>
</dbReference>
<protein>
    <submittedName>
        <fullName evidence="1">Uncharacterized protein</fullName>
    </submittedName>
</protein>
<dbReference type="OrthoDB" id="1935089at2759"/>
<keyword evidence="2" id="KW-1185">Reference proteome</keyword>